<feature type="transmembrane region" description="Helical" evidence="9">
    <location>
        <begin position="7"/>
        <end position="25"/>
    </location>
</feature>
<name>A0ABS7RH02_9ACTN</name>
<feature type="transmembrane region" description="Helical" evidence="9">
    <location>
        <begin position="98"/>
        <end position="119"/>
    </location>
</feature>
<dbReference type="InterPro" id="IPR011712">
    <property type="entry name" value="Sig_transdc_His_kin_sub3_dim/P"/>
</dbReference>
<evidence type="ECO:0000256" key="7">
    <source>
        <dbReference type="ARBA" id="ARBA00023012"/>
    </source>
</evidence>
<protein>
    <recommendedName>
        <fullName evidence="10">Histidine kinase/HSP90-like ATPase domain-containing protein</fullName>
    </recommendedName>
</protein>
<evidence type="ECO:0000313" key="12">
    <source>
        <dbReference type="Proteomes" id="UP000754710"/>
    </source>
</evidence>
<keyword evidence="5" id="KW-0418">Kinase</keyword>
<feature type="transmembrane region" description="Helical" evidence="9">
    <location>
        <begin position="57"/>
        <end position="86"/>
    </location>
</feature>
<dbReference type="PANTHER" id="PTHR24421">
    <property type="entry name" value="NITRATE/NITRITE SENSOR PROTEIN NARX-RELATED"/>
    <property type="match status" value="1"/>
</dbReference>
<evidence type="ECO:0000256" key="1">
    <source>
        <dbReference type="ARBA" id="ARBA00004651"/>
    </source>
</evidence>
<dbReference type="CDD" id="cd16917">
    <property type="entry name" value="HATPase_UhpB-NarQ-NarX-like"/>
    <property type="match status" value="1"/>
</dbReference>
<evidence type="ECO:0000256" key="5">
    <source>
        <dbReference type="ARBA" id="ARBA00022777"/>
    </source>
</evidence>
<keyword evidence="12" id="KW-1185">Reference proteome</keyword>
<feature type="transmembrane region" description="Helical" evidence="9">
    <location>
        <begin position="31"/>
        <end position="50"/>
    </location>
</feature>
<dbReference type="Proteomes" id="UP000754710">
    <property type="component" value="Unassembled WGS sequence"/>
</dbReference>
<evidence type="ECO:0000256" key="8">
    <source>
        <dbReference type="ARBA" id="ARBA00023136"/>
    </source>
</evidence>
<keyword evidence="6 9" id="KW-1133">Transmembrane helix</keyword>
<sequence>MNQLDRVTLASRVFCIAAVLGLTLLSRDGEVLFSLVVVATVAMTAVYVSLVTELRGIWVVAFEALVTGLVIGSAPPGGVVLLPYLVVLSLIAGITRGLVGLATVMTAELATVLALPMLFAEVEGLQARSEVFAPWLLTSLGAGLLGAWLREIGKAPLPVSDPSYESARRLLTQLRTVARRLSAGLDPVSLASQMLATVHETTGTSGSAVFVRVDGGLLTPLSYRGEGANERLHPELAVVGRCWTEMVPCDAAVAGPESAPRRLAAFPLRVGSRMIGVLLADVPELLDRASTADLMRELDAQSIRLDTALAFEEVRSLATVEERRRLAREIHDGIAQEVASLGYLVDDLTATAESEDQRARLSALRGELTRVVSELRLSIFDLRSDVVASTGLGAALSDYLHSVGARSDLTVHLTLDEAPTRLRAETETELLRIAQEAVTNARKHTDARNIWVNCRVQPPFASLEIRDDGGGLGTARPDSYGLRIMRERAERVDARLAISEHHDLPGPGGTVVTVTLGTEHALPEPRVKADR</sequence>
<evidence type="ECO:0000259" key="10">
    <source>
        <dbReference type="SMART" id="SM00387"/>
    </source>
</evidence>
<dbReference type="PANTHER" id="PTHR24421:SF37">
    <property type="entry name" value="SENSOR HISTIDINE KINASE NARS"/>
    <property type="match status" value="1"/>
</dbReference>
<dbReference type="SUPFAM" id="SSF55781">
    <property type="entry name" value="GAF domain-like"/>
    <property type="match status" value="1"/>
</dbReference>
<comment type="subcellular location">
    <subcellularLocation>
        <location evidence="1">Cell membrane</location>
        <topology evidence="1">Multi-pass membrane protein</topology>
    </subcellularLocation>
</comment>
<dbReference type="InterPro" id="IPR029016">
    <property type="entry name" value="GAF-like_dom_sf"/>
</dbReference>
<evidence type="ECO:0000256" key="2">
    <source>
        <dbReference type="ARBA" id="ARBA00022475"/>
    </source>
</evidence>
<evidence type="ECO:0000256" key="3">
    <source>
        <dbReference type="ARBA" id="ARBA00022679"/>
    </source>
</evidence>
<evidence type="ECO:0000256" key="6">
    <source>
        <dbReference type="ARBA" id="ARBA00022989"/>
    </source>
</evidence>
<keyword evidence="2" id="KW-1003">Cell membrane</keyword>
<dbReference type="SMART" id="SM00387">
    <property type="entry name" value="HATPase_c"/>
    <property type="match status" value="1"/>
</dbReference>
<dbReference type="InterPro" id="IPR036890">
    <property type="entry name" value="HATPase_C_sf"/>
</dbReference>
<comment type="caution">
    <text evidence="11">The sequence shown here is derived from an EMBL/GenBank/DDBJ whole genome shotgun (WGS) entry which is preliminary data.</text>
</comment>
<keyword evidence="8 9" id="KW-0472">Membrane</keyword>
<dbReference type="InterPro" id="IPR003594">
    <property type="entry name" value="HATPase_dom"/>
</dbReference>
<proteinExistence type="predicted"/>
<keyword evidence="3" id="KW-0808">Transferase</keyword>
<evidence type="ECO:0000313" key="11">
    <source>
        <dbReference type="EMBL" id="MBY9073782.1"/>
    </source>
</evidence>
<dbReference type="SUPFAM" id="SSF55874">
    <property type="entry name" value="ATPase domain of HSP90 chaperone/DNA topoisomerase II/histidine kinase"/>
    <property type="match status" value="1"/>
</dbReference>
<feature type="transmembrane region" description="Helical" evidence="9">
    <location>
        <begin position="131"/>
        <end position="149"/>
    </location>
</feature>
<dbReference type="Gene3D" id="3.30.565.10">
    <property type="entry name" value="Histidine kinase-like ATPase, C-terminal domain"/>
    <property type="match status" value="1"/>
</dbReference>
<keyword evidence="4 9" id="KW-0812">Transmembrane</keyword>
<dbReference type="Pfam" id="PF07730">
    <property type="entry name" value="HisKA_3"/>
    <property type="match status" value="1"/>
</dbReference>
<dbReference type="Gene3D" id="3.30.450.40">
    <property type="match status" value="1"/>
</dbReference>
<dbReference type="EMBL" id="JAIEZQ010000001">
    <property type="protein sequence ID" value="MBY9073782.1"/>
    <property type="molecule type" value="Genomic_DNA"/>
</dbReference>
<dbReference type="InterPro" id="IPR050482">
    <property type="entry name" value="Sensor_HK_TwoCompSys"/>
</dbReference>
<accession>A0ABS7RH02</accession>
<organism evidence="11 12">
    <name type="scientific">Nocardioides jiangsuensis</name>
    <dbReference type="NCBI Taxonomy" id="2866161"/>
    <lineage>
        <taxon>Bacteria</taxon>
        <taxon>Bacillati</taxon>
        <taxon>Actinomycetota</taxon>
        <taxon>Actinomycetes</taxon>
        <taxon>Propionibacteriales</taxon>
        <taxon>Nocardioidaceae</taxon>
        <taxon>Nocardioides</taxon>
    </lineage>
</organism>
<gene>
    <name evidence="11" type="ORF">K1X13_03000</name>
</gene>
<evidence type="ECO:0000256" key="4">
    <source>
        <dbReference type="ARBA" id="ARBA00022692"/>
    </source>
</evidence>
<reference evidence="11 12" key="1">
    <citation type="submission" date="2021-08" db="EMBL/GenBank/DDBJ databases">
        <title>Nocardioides bacterium WL0053 sp. nov., isolated from the sediment.</title>
        <authorList>
            <person name="Wang L."/>
            <person name="Zhang D."/>
            <person name="Zhang A."/>
        </authorList>
    </citation>
    <scope>NUCLEOTIDE SEQUENCE [LARGE SCALE GENOMIC DNA]</scope>
    <source>
        <strain evidence="11 12">WL0053</strain>
    </source>
</reference>
<dbReference type="Gene3D" id="1.20.5.1930">
    <property type="match status" value="1"/>
</dbReference>
<evidence type="ECO:0000256" key="9">
    <source>
        <dbReference type="SAM" id="Phobius"/>
    </source>
</evidence>
<dbReference type="Pfam" id="PF02518">
    <property type="entry name" value="HATPase_c"/>
    <property type="match status" value="1"/>
</dbReference>
<feature type="domain" description="Histidine kinase/HSP90-like ATPase" evidence="10">
    <location>
        <begin position="425"/>
        <end position="520"/>
    </location>
</feature>
<dbReference type="RefSeq" id="WP_221023544.1">
    <property type="nucleotide sequence ID" value="NZ_JAIEZQ010000001.1"/>
</dbReference>
<keyword evidence="7" id="KW-0902">Two-component regulatory system</keyword>